<dbReference type="Pfam" id="PF00328">
    <property type="entry name" value="His_Phos_2"/>
    <property type="match status" value="1"/>
</dbReference>
<evidence type="ECO:0000313" key="3">
    <source>
        <dbReference type="EMBL" id="VEN51997.1"/>
    </source>
</evidence>
<organism evidence="3 4">
    <name type="scientific">Callosobruchus maculatus</name>
    <name type="common">Southern cowpea weevil</name>
    <name type="synonym">Pulse bruchid</name>
    <dbReference type="NCBI Taxonomy" id="64391"/>
    <lineage>
        <taxon>Eukaryota</taxon>
        <taxon>Metazoa</taxon>
        <taxon>Ecdysozoa</taxon>
        <taxon>Arthropoda</taxon>
        <taxon>Hexapoda</taxon>
        <taxon>Insecta</taxon>
        <taxon>Pterygota</taxon>
        <taxon>Neoptera</taxon>
        <taxon>Endopterygota</taxon>
        <taxon>Coleoptera</taxon>
        <taxon>Polyphaga</taxon>
        <taxon>Cucujiformia</taxon>
        <taxon>Chrysomeloidea</taxon>
        <taxon>Chrysomelidae</taxon>
        <taxon>Bruchinae</taxon>
        <taxon>Bruchini</taxon>
        <taxon>Callosobruchus</taxon>
    </lineage>
</organism>
<evidence type="ECO:0000256" key="2">
    <source>
        <dbReference type="SAM" id="Phobius"/>
    </source>
</evidence>
<keyword evidence="4" id="KW-1185">Reference proteome</keyword>
<protein>
    <submittedName>
        <fullName evidence="3">Uncharacterized protein</fullName>
    </submittedName>
</protein>
<keyword evidence="2" id="KW-1133">Transmembrane helix</keyword>
<dbReference type="Proteomes" id="UP000410492">
    <property type="component" value="Unassembled WGS sequence"/>
</dbReference>
<feature type="transmembrane region" description="Helical" evidence="2">
    <location>
        <begin position="221"/>
        <end position="242"/>
    </location>
</feature>
<proteinExistence type="inferred from homology"/>
<evidence type="ECO:0000313" key="4">
    <source>
        <dbReference type="Proteomes" id="UP000410492"/>
    </source>
</evidence>
<accession>A0A653CXI4</accession>
<evidence type="ECO:0000256" key="1">
    <source>
        <dbReference type="ARBA" id="ARBA00005375"/>
    </source>
</evidence>
<dbReference type="OrthoDB" id="258392at2759"/>
<dbReference type="InterPro" id="IPR000560">
    <property type="entry name" value="His_Pase_clade-2"/>
</dbReference>
<comment type="similarity">
    <text evidence="1">Belongs to the histidine acid phosphatase family.</text>
</comment>
<dbReference type="InterPro" id="IPR029033">
    <property type="entry name" value="His_PPase_superfam"/>
</dbReference>
<keyword evidence="2" id="KW-0812">Transmembrane</keyword>
<dbReference type="EMBL" id="CAACVG010009082">
    <property type="protein sequence ID" value="VEN51997.1"/>
    <property type="molecule type" value="Genomic_DNA"/>
</dbReference>
<reference evidence="3 4" key="1">
    <citation type="submission" date="2019-01" db="EMBL/GenBank/DDBJ databases">
        <authorList>
            <person name="Sayadi A."/>
        </authorList>
    </citation>
    <scope>NUCLEOTIDE SEQUENCE [LARGE SCALE GENOMIC DNA]</scope>
</reference>
<dbReference type="AlphaFoldDB" id="A0A653CXI4"/>
<dbReference type="PANTHER" id="PTHR11567">
    <property type="entry name" value="ACID PHOSPHATASE-RELATED"/>
    <property type="match status" value="1"/>
</dbReference>
<dbReference type="SUPFAM" id="SSF53254">
    <property type="entry name" value="Phosphoglycerate mutase-like"/>
    <property type="match status" value="1"/>
</dbReference>
<dbReference type="Gene3D" id="3.40.50.1240">
    <property type="entry name" value="Phosphoglycerate mutase-like"/>
    <property type="match status" value="1"/>
</dbReference>
<name>A0A653CXI4_CALMS</name>
<keyword evidence="2" id="KW-0472">Membrane</keyword>
<sequence>MKKPCPRYEAMFKDVESSPALKALERKYKGLLDHLTKHTGMSVKTVGQVESLYITLDIQRYHNLTLPSWVNDSMMADMKMLAARTLAYYSETEYMKRIKGGSFLKHVLRSMRTLLNGQEEPLVNLYAAHDITLVHVLRSLHLVDDTVKPDYGAYLIFELYSDGEVKFIYSNSWDSEPDPSMVLCTAPCKLNYLEEMLKPMIPLDYDQECQLQMTSTINGSLSYSVLTSYVICIVTTLVIYNFSRDIFFN</sequence>
<dbReference type="PANTHER" id="PTHR11567:SF19">
    <property type="entry name" value="GH19849P"/>
    <property type="match status" value="1"/>
</dbReference>
<dbReference type="InterPro" id="IPR050645">
    <property type="entry name" value="Histidine_acid_phosphatase"/>
</dbReference>
<gene>
    <name evidence="3" type="ORF">CALMAC_LOCUS12285</name>
</gene>
<dbReference type="GO" id="GO:0016791">
    <property type="term" value="F:phosphatase activity"/>
    <property type="evidence" value="ECO:0007669"/>
    <property type="project" value="TreeGrafter"/>
</dbReference>